<evidence type="ECO:0000256" key="1">
    <source>
        <dbReference type="ARBA" id="ARBA00001946"/>
    </source>
</evidence>
<dbReference type="NCBIfam" id="TIGR00254">
    <property type="entry name" value="GGDEF"/>
    <property type="match status" value="1"/>
</dbReference>
<keyword evidence="6" id="KW-0812">Transmembrane</keyword>
<dbReference type="AlphaFoldDB" id="A0A2P4ERD1"/>
<name>A0A2P4ERD1_9GAMM</name>
<dbReference type="PANTHER" id="PTHR45138">
    <property type="entry name" value="REGULATORY COMPONENTS OF SENSORY TRANSDUCTION SYSTEM"/>
    <property type="match status" value="1"/>
</dbReference>
<evidence type="ECO:0000256" key="2">
    <source>
        <dbReference type="ARBA" id="ARBA00004533"/>
    </source>
</evidence>
<evidence type="ECO:0000313" key="8">
    <source>
        <dbReference type="EMBL" id="POB01166.1"/>
    </source>
</evidence>
<comment type="subcellular location">
    <subcellularLocation>
        <location evidence="2">Cell inner membrane</location>
    </subcellularLocation>
</comment>
<keyword evidence="6" id="KW-1133">Transmembrane helix</keyword>
<accession>A0A2P4ERD1</accession>
<dbReference type="CDD" id="cd01949">
    <property type="entry name" value="GGDEF"/>
    <property type="match status" value="1"/>
</dbReference>
<dbReference type="Proteomes" id="UP000243451">
    <property type="component" value="Unassembled WGS sequence"/>
</dbReference>
<dbReference type="GO" id="GO:0043709">
    <property type="term" value="P:cell adhesion involved in single-species biofilm formation"/>
    <property type="evidence" value="ECO:0007669"/>
    <property type="project" value="TreeGrafter"/>
</dbReference>
<dbReference type="InterPro" id="IPR029787">
    <property type="entry name" value="Nucleotide_cyclase"/>
</dbReference>
<evidence type="ECO:0000256" key="3">
    <source>
        <dbReference type="ARBA" id="ARBA00012528"/>
    </source>
</evidence>
<dbReference type="SMART" id="SM00267">
    <property type="entry name" value="GGDEF"/>
    <property type="match status" value="1"/>
</dbReference>
<dbReference type="PROSITE" id="PS50887">
    <property type="entry name" value="GGDEF"/>
    <property type="match status" value="1"/>
</dbReference>
<comment type="cofactor">
    <cofactor evidence="1">
        <name>Mg(2+)</name>
        <dbReference type="ChEBI" id="CHEBI:18420"/>
    </cofactor>
</comment>
<feature type="transmembrane region" description="Helical" evidence="6">
    <location>
        <begin position="21"/>
        <end position="38"/>
    </location>
</feature>
<feature type="coiled-coil region" evidence="5">
    <location>
        <begin position="175"/>
        <end position="216"/>
    </location>
</feature>
<dbReference type="SUPFAM" id="SSF55073">
    <property type="entry name" value="Nucleotide cyclase"/>
    <property type="match status" value="1"/>
</dbReference>
<dbReference type="FunFam" id="3.30.70.270:FF:000001">
    <property type="entry name" value="Diguanylate cyclase domain protein"/>
    <property type="match status" value="1"/>
</dbReference>
<evidence type="ECO:0000259" key="7">
    <source>
        <dbReference type="PROSITE" id="PS50887"/>
    </source>
</evidence>
<dbReference type="GO" id="GO:0052621">
    <property type="term" value="F:diguanylate cyclase activity"/>
    <property type="evidence" value="ECO:0007669"/>
    <property type="project" value="UniProtKB-EC"/>
</dbReference>
<comment type="caution">
    <text evidence="8">The sequence shown here is derived from an EMBL/GenBank/DDBJ whole genome shotgun (WGS) entry which is preliminary data.</text>
</comment>
<proteinExistence type="predicted"/>
<dbReference type="InterPro" id="IPR007894">
    <property type="entry name" value="MASE2"/>
</dbReference>
<dbReference type="RefSeq" id="WP_104739629.1">
    <property type="nucleotide sequence ID" value="NZ_BMHR01000005.1"/>
</dbReference>
<dbReference type="Pfam" id="PF05230">
    <property type="entry name" value="MASE2"/>
    <property type="match status" value="1"/>
</dbReference>
<keyword evidence="5" id="KW-0175">Coiled coil</keyword>
<sequence>MMTGSTQENSHWIVRLNYRNRTASFALLFAAIGVYFYGVAHSGFAWAMLVLQFLIYPHLMYLRARHSRSPLAAELNNLLCDSLLFGIWIGWLGFPLWISYTMVIGVTINLMVFRGPKGFLQAAAALAAGVLLSLAIQSPQLAHYSYWPSDLLCIAGLTLYLMMVGNVAFTRNDRIRETRDQLHKSQKALQQANQALQRQLEENTLLQQQLREQADRDPLTGAYNRRYFDVSINRELSFCQRHEQPLSLVLLDIDHFKSVNDDHGHQAGDLLLVTLANLLHQHSRASDIVCRFGGEEFLIVLPNTDCTTAKERAEQYRVAFAAAGVTWLDQPVSRTLSAGVACFPAQANDAAGLIHCADVALYEAKKSGRNRVVSFSDETREATHLSS</sequence>
<evidence type="ECO:0000256" key="5">
    <source>
        <dbReference type="SAM" id="Coils"/>
    </source>
</evidence>
<feature type="transmembrane region" description="Helical" evidence="6">
    <location>
        <begin position="144"/>
        <end position="169"/>
    </location>
</feature>
<protein>
    <recommendedName>
        <fullName evidence="3">diguanylate cyclase</fullName>
        <ecNumber evidence="3">2.7.7.65</ecNumber>
    </recommendedName>
</protein>
<dbReference type="GO" id="GO:0005886">
    <property type="term" value="C:plasma membrane"/>
    <property type="evidence" value="ECO:0007669"/>
    <property type="project" value="UniProtKB-SubCell"/>
</dbReference>
<dbReference type="EC" id="2.7.7.65" evidence="3"/>
<dbReference type="EMBL" id="PPSK01000022">
    <property type="protein sequence ID" value="POB01166.1"/>
    <property type="molecule type" value="Genomic_DNA"/>
</dbReference>
<dbReference type="InterPro" id="IPR043128">
    <property type="entry name" value="Rev_trsase/Diguanyl_cyclase"/>
</dbReference>
<reference evidence="8 9" key="1">
    <citation type="submission" date="2018-01" db="EMBL/GenBank/DDBJ databases">
        <title>Draft genome of the type strain Pseudomonas oceani DSM 100277 isolated from the deep water in Okinawa trough, northwestern Pacific Ocean.</title>
        <authorList>
            <person name="Gomila M."/>
            <person name="Mulet M."/>
            <person name="Garcia-Valdes E."/>
            <person name="Lalucat J."/>
        </authorList>
    </citation>
    <scope>NUCLEOTIDE SEQUENCE [LARGE SCALE GENOMIC DNA]</scope>
    <source>
        <strain evidence="8 9">DSM 100277</strain>
    </source>
</reference>
<keyword evidence="9" id="KW-1185">Reference proteome</keyword>
<feature type="transmembrane region" description="Helical" evidence="6">
    <location>
        <begin position="120"/>
        <end position="138"/>
    </location>
</feature>
<keyword evidence="6" id="KW-0472">Membrane</keyword>
<dbReference type="OrthoDB" id="9812260at2"/>
<dbReference type="PANTHER" id="PTHR45138:SF9">
    <property type="entry name" value="DIGUANYLATE CYCLASE DGCM-RELATED"/>
    <property type="match status" value="1"/>
</dbReference>
<dbReference type="Pfam" id="PF00990">
    <property type="entry name" value="GGDEF"/>
    <property type="match status" value="1"/>
</dbReference>
<evidence type="ECO:0000256" key="4">
    <source>
        <dbReference type="ARBA" id="ARBA00034247"/>
    </source>
</evidence>
<evidence type="ECO:0000256" key="6">
    <source>
        <dbReference type="SAM" id="Phobius"/>
    </source>
</evidence>
<dbReference type="InterPro" id="IPR000160">
    <property type="entry name" value="GGDEF_dom"/>
</dbReference>
<dbReference type="InterPro" id="IPR050469">
    <property type="entry name" value="Diguanylate_Cyclase"/>
</dbReference>
<gene>
    <name evidence="8" type="ORF">C1949_17055</name>
</gene>
<organism evidence="8 9">
    <name type="scientific">Halopseudomonas oceani</name>
    <dbReference type="NCBI Taxonomy" id="1708783"/>
    <lineage>
        <taxon>Bacteria</taxon>
        <taxon>Pseudomonadati</taxon>
        <taxon>Pseudomonadota</taxon>
        <taxon>Gammaproteobacteria</taxon>
        <taxon>Pseudomonadales</taxon>
        <taxon>Pseudomonadaceae</taxon>
        <taxon>Halopseudomonas</taxon>
    </lineage>
</organism>
<evidence type="ECO:0000313" key="9">
    <source>
        <dbReference type="Proteomes" id="UP000243451"/>
    </source>
</evidence>
<feature type="domain" description="GGDEF" evidence="7">
    <location>
        <begin position="244"/>
        <end position="377"/>
    </location>
</feature>
<dbReference type="GO" id="GO:1902201">
    <property type="term" value="P:negative regulation of bacterial-type flagellum-dependent cell motility"/>
    <property type="evidence" value="ECO:0007669"/>
    <property type="project" value="TreeGrafter"/>
</dbReference>
<comment type="catalytic activity">
    <reaction evidence="4">
        <text>2 GTP = 3',3'-c-di-GMP + 2 diphosphate</text>
        <dbReference type="Rhea" id="RHEA:24898"/>
        <dbReference type="ChEBI" id="CHEBI:33019"/>
        <dbReference type="ChEBI" id="CHEBI:37565"/>
        <dbReference type="ChEBI" id="CHEBI:58805"/>
        <dbReference type="EC" id="2.7.7.65"/>
    </reaction>
</comment>
<dbReference type="Gene3D" id="3.30.70.270">
    <property type="match status" value="1"/>
</dbReference>